<evidence type="ECO:0000313" key="2">
    <source>
        <dbReference type="EMBL" id="KAJ8785396.1"/>
    </source>
</evidence>
<comment type="caution">
    <text evidence="2">The sequence shown here is derived from an EMBL/GenBank/DDBJ whole genome shotgun (WGS) entry which is preliminary data.</text>
</comment>
<evidence type="ECO:0000313" key="3">
    <source>
        <dbReference type="Proteomes" id="UP001159641"/>
    </source>
</evidence>
<reference evidence="2 3" key="1">
    <citation type="submission" date="2022-11" db="EMBL/GenBank/DDBJ databases">
        <title>Whole genome sequence of Eschrichtius robustus ER-17-0199.</title>
        <authorList>
            <person name="Bruniche-Olsen A."/>
            <person name="Black A.N."/>
            <person name="Fields C.J."/>
            <person name="Walden K."/>
            <person name="Dewoody J.A."/>
        </authorList>
    </citation>
    <scope>NUCLEOTIDE SEQUENCE [LARGE SCALE GENOMIC DNA]</scope>
    <source>
        <strain evidence="2">ER-17-0199</strain>
        <tissue evidence="2">Blubber</tissue>
    </source>
</reference>
<keyword evidence="3" id="KW-1185">Reference proteome</keyword>
<evidence type="ECO:0000256" key="1">
    <source>
        <dbReference type="SAM" id="SignalP"/>
    </source>
</evidence>
<keyword evidence="1" id="KW-0732">Signal</keyword>
<accession>A0AB34GY09</accession>
<gene>
    <name evidence="2" type="ORF">J1605_006993</name>
</gene>
<dbReference type="AlphaFoldDB" id="A0AB34GY09"/>
<organism evidence="2 3">
    <name type="scientific">Eschrichtius robustus</name>
    <name type="common">California gray whale</name>
    <name type="synonym">Eschrichtius gibbosus</name>
    <dbReference type="NCBI Taxonomy" id="9764"/>
    <lineage>
        <taxon>Eukaryota</taxon>
        <taxon>Metazoa</taxon>
        <taxon>Chordata</taxon>
        <taxon>Craniata</taxon>
        <taxon>Vertebrata</taxon>
        <taxon>Euteleostomi</taxon>
        <taxon>Mammalia</taxon>
        <taxon>Eutheria</taxon>
        <taxon>Laurasiatheria</taxon>
        <taxon>Artiodactyla</taxon>
        <taxon>Whippomorpha</taxon>
        <taxon>Cetacea</taxon>
        <taxon>Mysticeti</taxon>
        <taxon>Eschrichtiidae</taxon>
        <taxon>Eschrichtius</taxon>
    </lineage>
</organism>
<sequence>MRFLLLLLVAASAVVRREASANLGGVPGERLKMQYAMGPLLKFQICLVQTLDNEVKLNVHMDSIPHHRS</sequence>
<dbReference type="EMBL" id="JAIQCJ010002014">
    <property type="protein sequence ID" value="KAJ8785396.1"/>
    <property type="molecule type" value="Genomic_DNA"/>
</dbReference>
<name>A0AB34GY09_ESCRO</name>
<protein>
    <submittedName>
        <fullName evidence="2">Uncharacterized protein</fullName>
    </submittedName>
</protein>
<proteinExistence type="predicted"/>
<feature type="signal peptide" evidence="1">
    <location>
        <begin position="1"/>
        <end position="19"/>
    </location>
</feature>
<feature type="chain" id="PRO_5044243086" evidence="1">
    <location>
        <begin position="20"/>
        <end position="69"/>
    </location>
</feature>
<dbReference type="Proteomes" id="UP001159641">
    <property type="component" value="Unassembled WGS sequence"/>
</dbReference>